<dbReference type="InterPro" id="IPR010982">
    <property type="entry name" value="Lambda_DNA-bd_dom_sf"/>
</dbReference>
<dbReference type="InterPro" id="IPR015927">
    <property type="entry name" value="Peptidase_S24_S26A/B/C"/>
</dbReference>
<proteinExistence type="predicted"/>
<evidence type="ECO:0000259" key="4">
    <source>
        <dbReference type="PROSITE" id="PS50943"/>
    </source>
</evidence>
<protein>
    <submittedName>
        <fullName evidence="5">Helix-turn-helix transcriptional regulator</fullName>
    </submittedName>
</protein>
<dbReference type="SUPFAM" id="SSF47413">
    <property type="entry name" value="lambda repressor-like DNA-binding domains"/>
    <property type="match status" value="1"/>
</dbReference>
<keyword evidence="3" id="KW-0804">Transcription</keyword>
<dbReference type="Pfam" id="PF00717">
    <property type="entry name" value="Peptidase_S24"/>
    <property type="match status" value="1"/>
</dbReference>
<dbReference type="EMBL" id="VDCJ01000319">
    <property type="protein sequence ID" value="MRU22914.1"/>
    <property type="molecule type" value="Genomic_DNA"/>
</dbReference>
<dbReference type="Proteomes" id="UP000474061">
    <property type="component" value="Unassembled WGS sequence"/>
</dbReference>
<dbReference type="SUPFAM" id="SSF51306">
    <property type="entry name" value="LexA/Signal peptidase"/>
    <property type="match status" value="1"/>
</dbReference>
<dbReference type="GO" id="GO:0003677">
    <property type="term" value="F:DNA binding"/>
    <property type="evidence" value="ECO:0007669"/>
    <property type="project" value="UniProtKB-KW"/>
</dbReference>
<name>A0A9Q4QRC2_XYLFS</name>
<dbReference type="PANTHER" id="PTHR40661:SF3">
    <property type="entry name" value="FELS-1 PROPHAGE TRANSCRIPTIONAL REGULATOR"/>
    <property type="match status" value="1"/>
</dbReference>
<dbReference type="Gene3D" id="1.10.260.40">
    <property type="entry name" value="lambda repressor-like DNA-binding domains"/>
    <property type="match status" value="1"/>
</dbReference>
<evidence type="ECO:0000313" key="6">
    <source>
        <dbReference type="Proteomes" id="UP000474061"/>
    </source>
</evidence>
<dbReference type="CDD" id="cd06529">
    <property type="entry name" value="S24_LexA-like"/>
    <property type="match status" value="1"/>
</dbReference>
<dbReference type="PANTHER" id="PTHR40661">
    <property type="match status" value="1"/>
</dbReference>
<reference evidence="5" key="1">
    <citation type="submission" date="2019-05" db="EMBL/GenBank/DDBJ databases">
        <authorList>
            <person name="Castillo A."/>
            <person name="Giampetruzzi A."/>
            <person name="Landa B."/>
            <person name="Saponari M."/>
            <person name="Almeida R.P.P."/>
            <person name="Moralejo E."/>
            <person name="Marco-Noales E."/>
            <person name="Velasco-Amo M.P."/>
            <person name="Roman-Ecija M."/>
            <person name="Navarro I."/>
            <person name="Monterde A."/>
            <person name="Barbe S."/>
        </authorList>
    </citation>
    <scope>NUCLEOTIDE SEQUENCE</scope>
    <source>
        <strain evidence="5">XYL1981</strain>
    </source>
</reference>
<dbReference type="RefSeq" id="WP_154128225.1">
    <property type="nucleotide sequence ID" value="NZ_CP136966.1"/>
</dbReference>
<evidence type="ECO:0000313" key="5">
    <source>
        <dbReference type="EMBL" id="MRU22914.1"/>
    </source>
</evidence>
<dbReference type="InterPro" id="IPR036286">
    <property type="entry name" value="LexA/Signal_pep-like_sf"/>
</dbReference>
<dbReference type="Pfam" id="PF01381">
    <property type="entry name" value="HTH_3"/>
    <property type="match status" value="1"/>
</dbReference>
<organism evidence="5 6">
    <name type="scientific">Xylella fastidiosa subsp. multiplex</name>
    <dbReference type="NCBI Taxonomy" id="644357"/>
    <lineage>
        <taxon>Bacteria</taxon>
        <taxon>Pseudomonadati</taxon>
        <taxon>Pseudomonadota</taxon>
        <taxon>Gammaproteobacteria</taxon>
        <taxon>Lysobacterales</taxon>
        <taxon>Lysobacteraceae</taxon>
        <taxon>Xylella</taxon>
    </lineage>
</organism>
<comment type="caution">
    <text evidence="5">The sequence shown here is derived from an EMBL/GenBank/DDBJ whole genome shotgun (WGS) entry which is preliminary data.</text>
</comment>
<evidence type="ECO:0000256" key="1">
    <source>
        <dbReference type="ARBA" id="ARBA00023015"/>
    </source>
</evidence>
<dbReference type="AlphaFoldDB" id="A0A9Q4QRC2"/>
<dbReference type="InterPro" id="IPR001387">
    <property type="entry name" value="Cro/C1-type_HTH"/>
</dbReference>
<keyword evidence="1" id="KW-0805">Transcription regulation</keyword>
<dbReference type="SMART" id="SM00530">
    <property type="entry name" value="HTH_XRE"/>
    <property type="match status" value="1"/>
</dbReference>
<feature type="domain" description="HTH cro/C1-type" evidence="4">
    <location>
        <begin position="10"/>
        <end position="63"/>
    </location>
</feature>
<dbReference type="CDD" id="cd00093">
    <property type="entry name" value="HTH_XRE"/>
    <property type="match status" value="1"/>
</dbReference>
<accession>A0A9Q4QRC2</accession>
<keyword evidence="2" id="KW-0238">DNA-binding</keyword>
<dbReference type="PROSITE" id="PS50943">
    <property type="entry name" value="HTH_CROC1"/>
    <property type="match status" value="1"/>
</dbReference>
<gene>
    <name evidence="5" type="ORF">FG476_02065</name>
</gene>
<evidence type="ECO:0000256" key="3">
    <source>
        <dbReference type="ARBA" id="ARBA00023163"/>
    </source>
</evidence>
<dbReference type="InterPro" id="IPR039418">
    <property type="entry name" value="LexA-like"/>
</dbReference>
<sequence>MHGMKIGSRIRAERENQGISRTELAKFAGIATSTLSDLELGHSRSTTALHKIAERLGVSAQWLETGRGEKSTDTFPAPIGNNSLGYVRVQQMGEAGMGDGRENEDFPEIVRTVEYSEAFLRSLLGFLPPPGRLVLVTGKGDSMTPTIAPGEVVLVDTGTHTFEGDGLYLVNVGHGHQIKRLQDRGRLFVVSDNHLMPSFEFPEEGIIGGKVYLINKIERVN</sequence>
<reference evidence="5" key="2">
    <citation type="journal article" date="2020" name="Appl. Environ. Microbiol.">
        <title>Multiple intercontinental introductions associated with the emergence of a plant pathogen in Europe.</title>
        <authorList>
            <person name="Landa B.B."/>
            <person name="Castillo A.I."/>
            <person name="Giampetruzzi A."/>
            <person name="Kahn A."/>
            <person name="Roman-Ecija M."/>
            <person name="Velasco-Amo M.P."/>
            <person name="Navas-Cortes J.A."/>
            <person name="Marco-Noales E."/>
            <person name="Barbe S."/>
            <person name="Moralejo E."/>
            <person name="Coletta-Filho H.D."/>
            <person name="Saldarelli P."/>
            <person name="Saponari M."/>
            <person name="Almeida R.P.P."/>
        </authorList>
    </citation>
    <scope>NUCLEOTIDE SEQUENCE</scope>
    <source>
        <strain evidence="5">XYL1981</strain>
    </source>
</reference>
<evidence type="ECO:0000256" key="2">
    <source>
        <dbReference type="ARBA" id="ARBA00023125"/>
    </source>
</evidence>
<dbReference type="Gene3D" id="2.10.109.10">
    <property type="entry name" value="Umud Fragment, subunit A"/>
    <property type="match status" value="1"/>
</dbReference>